<gene>
    <name evidence="2" type="ORF">R3P38DRAFT_2910844</name>
</gene>
<dbReference type="Pfam" id="PF13302">
    <property type="entry name" value="Acetyltransf_3"/>
    <property type="match status" value="1"/>
</dbReference>
<organism evidence="2 3">
    <name type="scientific">Favolaschia claudopus</name>
    <dbReference type="NCBI Taxonomy" id="2862362"/>
    <lineage>
        <taxon>Eukaryota</taxon>
        <taxon>Fungi</taxon>
        <taxon>Dikarya</taxon>
        <taxon>Basidiomycota</taxon>
        <taxon>Agaricomycotina</taxon>
        <taxon>Agaricomycetes</taxon>
        <taxon>Agaricomycetidae</taxon>
        <taxon>Agaricales</taxon>
        <taxon>Marasmiineae</taxon>
        <taxon>Mycenaceae</taxon>
        <taxon>Favolaschia</taxon>
    </lineage>
</organism>
<sequence>MPLERNPSTGELFLRLPAPYTSLILTPPRPDAPAIQAILRDPAVYTWLGRPSSNFSFEDAQRLLGEYTAAANAALDALKDDETEAGALKPMEDCPVRCLREVQPDGSDAFVGHIGFKRCKWFELGLDSDTAATRNGEQRERLVKENDARVTGDPDIVWQVSYYLSPTHHRRGIMTVVLRTLLDEWAIPRMCMRHIHVSVFTGNEGSVRMLEKCGFVRTGTMERCIEVRGERRSLHVLDWERAD</sequence>
<proteinExistence type="predicted"/>
<dbReference type="PROSITE" id="PS51186">
    <property type="entry name" value="GNAT"/>
    <property type="match status" value="1"/>
</dbReference>
<reference evidence="2 3" key="1">
    <citation type="journal article" date="2024" name="J Genomics">
        <title>Draft genome sequencing and assembly of Favolaschia claudopus CIRM-BRFM 2984 isolated from oak limbs.</title>
        <authorList>
            <person name="Navarro D."/>
            <person name="Drula E."/>
            <person name="Chaduli D."/>
            <person name="Cazenave R."/>
            <person name="Ahrendt S."/>
            <person name="Wang J."/>
            <person name="Lipzen A."/>
            <person name="Daum C."/>
            <person name="Barry K."/>
            <person name="Grigoriev I.V."/>
            <person name="Favel A."/>
            <person name="Rosso M.N."/>
            <person name="Martin F."/>
        </authorList>
    </citation>
    <scope>NUCLEOTIDE SEQUENCE [LARGE SCALE GENOMIC DNA]</scope>
    <source>
        <strain evidence="2 3">CIRM-BRFM 2984</strain>
    </source>
</reference>
<evidence type="ECO:0000259" key="1">
    <source>
        <dbReference type="PROSITE" id="PS51186"/>
    </source>
</evidence>
<dbReference type="PANTHER" id="PTHR43328:SF1">
    <property type="entry name" value="N-ACETYLTRANSFERASE DOMAIN-CONTAINING PROTEIN"/>
    <property type="match status" value="1"/>
</dbReference>
<dbReference type="PANTHER" id="PTHR43328">
    <property type="entry name" value="ACETYLTRANSFERASE-RELATED"/>
    <property type="match status" value="1"/>
</dbReference>
<dbReference type="InterPro" id="IPR016181">
    <property type="entry name" value="Acyl_CoA_acyltransferase"/>
</dbReference>
<dbReference type="Proteomes" id="UP001362999">
    <property type="component" value="Unassembled WGS sequence"/>
</dbReference>
<dbReference type="AlphaFoldDB" id="A0AAW0CCD3"/>
<evidence type="ECO:0000313" key="2">
    <source>
        <dbReference type="EMBL" id="KAK7036160.1"/>
    </source>
</evidence>
<dbReference type="InterPro" id="IPR000182">
    <property type="entry name" value="GNAT_dom"/>
</dbReference>
<dbReference type="Gene3D" id="3.40.630.30">
    <property type="match status" value="1"/>
</dbReference>
<feature type="domain" description="N-acetyltransferase" evidence="1">
    <location>
        <begin position="148"/>
        <end position="243"/>
    </location>
</feature>
<dbReference type="EMBL" id="JAWWNJ010000019">
    <property type="protein sequence ID" value="KAK7036160.1"/>
    <property type="molecule type" value="Genomic_DNA"/>
</dbReference>
<keyword evidence="3" id="KW-1185">Reference proteome</keyword>
<name>A0AAW0CCD3_9AGAR</name>
<dbReference type="GO" id="GO:0016747">
    <property type="term" value="F:acyltransferase activity, transferring groups other than amino-acyl groups"/>
    <property type="evidence" value="ECO:0007669"/>
    <property type="project" value="InterPro"/>
</dbReference>
<accession>A0AAW0CCD3</accession>
<comment type="caution">
    <text evidence="2">The sequence shown here is derived from an EMBL/GenBank/DDBJ whole genome shotgun (WGS) entry which is preliminary data.</text>
</comment>
<protein>
    <submittedName>
        <fullName evidence="2">N-acetyltransferase domain-containing protein</fullName>
    </submittedName>
</protein>
<dbReference type="SUPFAM" id="SSF55729">
    <property type="entry name" value="Acyl-CoA N-acyltransferases (Nat)"/>
    <property type="match status" value="1"/>
</dbReference>
<evidence type="ECO:0000313" key="3">
    <source>
        <dbReference type="Proteomes" id="UP001362999"/>
    </source>
</evidence>